<dbReference type="NCBIfam" id="NF033545">
    <property type="entry name" value="transpos_IS630"/>
    <property type="match status" value="1"/>
</dbReference>
<feature type="domain" description="Tc1-like transposase DDE" evidence="1">
    <location>
        <begin position="189"/>
        <end position="340"/>
    </location>
</feature>
<dbReference type="InterPro" id="IPR009057">
    <property type="entry name" value="Homeodomain-like_sf"/>
</dbReference>
<accession>A0ABW5FHI9</accession>
<dbReference type="EMBL" id="JBHUKY010000070">
    <property type="protein sequence ID" value="MFD2413560.1"/>
    <property type="molecule type" value="Genomic_DNA"/>
</dbReference>
<dbReference type="RefSeq" id="WP_379257441.1">
    <property type="nucleotide sequence ID" value="NZ_JBHSVQ010000001.1"/>
</dbReference>
<dbReference type="InterPro" id="IPR047655">
    <property type="entry name" value="Transpos_IS630-like"/>
</dbReference>
<sequence length="380" mass="43810">MRKREYTVHLTSEQQKELQSVCSKGKVAARSLRRAQILLWADENRVGGKLSDIAIAEQLHIHTNTVYLVRKTFAKKGLQPAIERKQRLTPPNPPKVTGELEAKIIALSCSAPPAGRSRWTLRLLADKTVELGYIDSISYDTVDRILKKNELKPHLRKCWCIPPKQNAAFVAAMEDVLEVYHLPYDSECPVICMDEKPFQLLDDARKPIPMKPAKPLREDSEYVRHGTCSIFIFTEPLAGWRHVSVRPRRTKIEWAEQVRELLDVHYPSAPKIRLVMDNLNTHSIASLYEAFEAETALRLAKRLEIHYTPKHGSWLNIAEIELSVMTRQCLARRIPSMEELADELAEWESARNTSQRGIDWQFTTEDARIKLKRLYPQFKD</sequence>
<dbReference type="Proteomes" id="UP001597448">
    <property type="component" value="Unassembled WGS sequence"/>
</dbReference>
<gene>
    <name evidence="2" type="ORF">ACFSX3_27190</name>
</gene>
<name>A0ABW5FHI9_9BACL</name>
<keyword evidence="3" id="KW-1185">Reference proteome</keyword>
<proteinExistence type="predicted"/>
<dbReference type="Pfam" id="PF13358">
    <property type="entry name" value="DDE_3"/>
    <property type="match status" value="1"/>
</dbReference>
<dbReference type="SUPFAM" id="SSF46689">
    <property type="entry name" value="Homeodomain-like"/>
    <property type="match status" value="1"/>
</dbReference>
<evidence type="ECO:0000259" key="1">
    <source>
        <dbReference type="Pfam" id="PF13358"/>
    </source>
</evidence>
<evidence type="ECO:0000313" key="3">
    <source>
        <dbReference type="Proteomes" id="UP001597448"/>
    </source>
</evidence>
<comment type="caution">
    <text evidence="2">The sequence shown here is derived from an EMBL/GenBank/DDBJ whole genome shotgun (WGS) entry which is preliminary data.</text>
</comment>
<protein>
    <submittedName>
        <fullName evidence="2">IS630 family transposase</fullName>
    </submittedName>
</protein>
<reference evidence="3" key="1">
    <citation type="journal article" date="2019" name="Int. J. Syst. Evol. Microbiol.">
        <title>The Global Catalogue of Microorganisms (GCM) 10K type strain sequencing project: providing services to taxonomists for standard genome sequencing and annotation.</title>
        <authorList>
            <consortium name="The Broad Institute Genomics Platform"/>
            <consortium name="The Broad Institute Genome Sequencing Center for Infectious Disease"/>
            <person name="Wu L."/>
            <person name="Ma J."/>
        </authorList>
    </citation>
    <scope>NUCLEOTIDE SEQUENCE [LARGE SCALE GENOMIC DNA]</scope>
    <source>
        <strain evidence="3">CCM 8725</strain>
    </source>
</reference>
<dbReference type="InterPro" id="IPR038717">
    <property type="entry name" value="Tc1-like_DDE_dom"/>
</dbReference>
<dbReference type="Pfam" id="PF13565">
    <property type="entry name" value="HTH_32"/>
    <property type="match status" value="1"/>
</dbReference>
<organism evidence="2 3">
    <name type="scientific">Paenibacillus rhizoplanae</name>
    <dbReference type="NCBI Taxonomy" id="1917181"/>
    <lineage>
        <taxon>Bacteria</taxon>
        <taxon>Bacillati</taxon>
        <taxon>Bacillota</taxon>
        <taxon>Bacilli</taxon>
        <taxon>Bacillales</taxon>
        <taxon>Paenibacillaceae</taxon>
        <taxon>Paenibacillus</taxon>
    </lineage>
</organism>
<evidence type="ECO:0000313" key="2">
    <source>
        <dbReference type="EMBL" id="MFD2413560.1"/>
    </source>
</evidence>